<dbReference type="Pfam" id="PF01458">
    <property type="entry name" value="SUFBD_core"/>
    <property type="match status" value="1"/>
</dbReference>
<sequence>MVRNVVVMLSVKGEINMLGSVEEKILNVIDNVKEIFSGAHNIRKDGEKLERSTSKNIHIKNKEDKNGIDIIVSPGTKGESVHIPVILTQEGLNDEVYNTFEIGEGSEVEVVAGCGIHNPGHSKTQHDGVHEFFVRKGAKLKYSEKHYAEGEGKGKKVFNSKTILHVEEGGKVEMEIIQIKGVDDTKRETEIYLQKEANLVITERMMTEGKQNAESDIQIELKEEDSTAQVISRSVAKDDSKQKFKFNVVGENKCRAHVQCDSIIMGNSKVESIPAILAKHNEAELIHEAAIGKIANDQLIKLMSLGLNEKEAEDTILKGFLK</sequence>
<gene>
    <name evidence="2" type="ordered locus">CTC_00757</name>
</gene>
<reference evidence="2 3" key="1">
    <citation type="journal article" date="2003" name="Proc. Natl. Acad. Sci. U.S.A.">
        <title>The genome sequence of Clostridium tetani, the causative agent of tetanus disease.</title>
        <authorList>
            <person name="Brueggemann H."/>
            <person name="Baumer S."/>
            <person name="Fricke W.F."/>
            <person name="Wiezer A."/>
            <person name="Liesegang H."/>
            <person name="Decker I."/>
            <person name="Herzberg C."/>
            <person name="Martinez-Arias R."/>
            <person name="Merkl R."/>
            <person name="Henne A."/>
            <person name="Gottschalk G."/>
        </authorList>
    </citation>
    <scope>NUCLEOTIDE SEQUENCE [LARGE SCALE GENOMIC DNA]</scope>
    <source>
        <strain evidence="3">Massachusetts / E88</strain>
    </source>
</reference>
<organism evidence="2 3">
    <name type="scientific">Clostridium tetani (strain Massachusetts / E88)</name>
    <dbReference type="NCBI Taxonomy" id="212717"/>
    <lineage>
        <taxon>Bacteria</taxon>
        <taxon>Bacillati</taxon>
        <taxon>Bacillota</taxon>
        <taxon>Clostridia</taxon>
        <taxon>Eubacteriales</taxon>
        <taxon>Clostridiaceae</taxon>
        <taxon>Clostridium</taxon>
    </lineage>
</organism>
<dbReference type="AlphaFoldDB" id="Q897H8"/>
<protein>
    <submittedName>
        <fullName evidence="2">Conserved protein</fullName>
    </submittedName>
</protein>
<feature type="domain" description="SUF system FeS cluster assembly SufBD core" evidence="1">
    <location>
        <begin position="100"/>
        <end position="320"/>
    </location>
</feature>
<dbReference type="SUPFAM" id="SSF101960">
    <property type="entry name" value="Stabilizer of iron transporter SufD"/>
    <property type="match status" value="1"/>
</dbReference>
<dbReference type="InterPro" id="IPR000825">
    <property type="entry name" value="SUF_FeS_clus_asmbl_SufBD_core"/>
</dbReference>
<proteinExistence type="predicted"/>
<dbReference type="STRING" id="212717.CTC_00757"/>
<dbReference type="GO" id="GO:0016226">
    <property type="term" value="P:iron-sulfur cluster assembly"/>
    <property type="evidence" value="ECO:0007669"/>
    <property type="project" value="InterPro"/>
</dbReference>
<evidence type="ECO:0000313" key="2">
    <source>
        <dbReference type="EMBL" id="AAO35358.1"/>
    </source>
</evidence>
<dbReference type="PANTHER" id="PTHR30508:SF6">
    <property type="entry name" value="UPF0051 PROTEIN MJ0034"/>
    <property type="match status" value="1"/>
</dbReference>
<keyword evidence="3" id="KW-1185">Reference proteome</keyword>
<dbReference type="InterPro" id="IPR037284">
    <property type="entry name" value="SUF_FeS_clus_asmbl_SufBD_sf"/>
</dbReference>
<evidence type="ECO:0000313" key="3">
    <source>
        <dbReference type="Proteomes" id="UP000001412"/>
    </source>
</evidence>
<dbReference type="InterPro" id="IPR055346">
    <property type="entry name" value="Fe-S_cluster_assembly_SufBD"/>
</dbReference>
<dbReference type="HOGENOM" id="CLU_908343_0_0_9"/>
<accession>Q897H8</accession>
<dbReference type="Proteomes" id="UP000001412">
    <property type="component" value="Chromosome"/>
</dbReference>
<dbReference type="KEGG" id="ctc:CTC_00757"/>
<dbReference type="PANTHER" id="PTHR30508">
    <property type="entry name" value="FES CLUSTER ASSEMBLY PROTEIN SUF"/>
    <property type="match status" value="1"/>
</dbReference>
<name>Q897H8_CLOTE</name>
<evidence type="ECO:0000259" key="1">
    <source>
        <dbReference type="Pfam" id="PF01458"/>
    </source>
</evidence>
<dbReference type="EMBL" id="AE015927">
    <property type="protein sequence ID" value="AAO35358.1"/>
    <property type="molecule type" value="Genomic_DNA"/>
</dbReference>